<feature type="domain" description="RRM" evidence="3">
    <location>
        <begin position="175"/>
        <end position="252"/>
    </location>
</feature>
<dbReference type="InterPro" id="IPR050502">
    <property type="entry name" value="Euk_RNA-bind_prot"/>
</dbReference>
<accession>A0A6U4FSY9</accession>
<dbReference type="InterPro" id="IPR012677">
    <property type="entry name" value="Nucleotide-bd_a/b_plait_sf"/>
</dbReference>
<dbReference type="EMBL" id="HBGJ01019139">
    <property type="protein sequence ID" value="CAD9253967.1"/>
    <property type="molecule type" value="Transcribed_RNA"/>
</dbReference>
<name>A0A6U4FSY9_9STRA</name>
<dbReference type="SUPFAM" id="SSF54928">
    <property type="entry name" value="RNA-binding domain, RBD"/>
    <property type="match status" value="3"/>
</dbReference>
<evidence type="ECO:0000256" key="2">
    <source>
        <dbReference type="PROSITE-ProRule" id="PRU00176"/>
    </source>
</evidence>
<evidence type="ECO:0000313" key="4">
    <source>
        <dbReference type="EMBL" id="CAD9253966.1"/>
    </source>
</evidence>
<dbReference type="PROSITE" id="PS50102">
    <property type="entry name" value="RRM"/>
    <property type="match status" value="3"/>
</dbReference>
<protein>
    <recommendedName>
        <fullName evidence="3">RRM domain-containing protein</fullName>
    </recommendedName>
</protein>
<dbReference type="InterPro" id="IPR000504">
    <property type="entry name" value="RRM_dom"/>
</dbReference>
<sequence length="254" mass="27965">MENTDIYIGNLTWDTTDEELLEFLGSVGEVLNASVQRHADSQRSKGWGLATYAAPEGAALAVSQLDQSELKGRPVHVRFDRSKIENVGGVNIFVGNIPWEITSEQLYESFFPFQPIDVHVKTNMAGRSRGFAIAKFPNQELADAAVAQMNGKELQGRQLQVREDKAPHERAVVAPRVYVGKLSAAVAEEGLINLFSEVGTVIEVRMARYSSGQSKGWAIITLSSLEEAQLAIEVLNGREIDGQQIVVRGDRKRV</sequence>
<evidence type="ECO:0000259" key="3">
    <source>
        <dbReference type="PROSITE" id="PS50102"/>
    </source>
</evidence>
<dbReference type="PANTHER" id="PTHR48025">
    <property type="entry name" value="OS02G0815200 PROTEIN"/>
    <property type="match status" value="1"/>
</dbReference>
<gene>
    <name evidence="4" type="ORF">PPAR1163_LOCUS12333</name>
    <name evidence="5" type="ORF">PPAR1163_LOCUS12334</name>
</gene>
<dbReference type="AlphaFoldDB" id="A0A6U4FSY9"/>
<keyword evidence="1 2" id="KW-0694">RNA-binding</keyword>
<feature type="domain" description="RRM" evidence="3">
    <location>
        <begin position="4"/>
        <end position="82"/>
    </location>
</feature>
<evidence type="ECO:0000256" key="1">
    <source>
        <dbReference type="ARBA" id="ARBA00022884"/>
    </source>
</evidence>
<dbReference type="GO" id="GO:0003729">
    <property type="term" value="F:mRNA binding"/>
    <property type="evidence" value="ECO:0007669"/>
    <property type="project" value="TreeGrafter"/>
</dbReference>
<dbReference type="Pfam" id="PF00076">
    <property type="entry name" value="RRM_1"/>
    <property type="match status" value="3"/>
</dbReference>
<dbReference type="EMBL" id="HBGJ01019138">
    <property type="protein sequence ID" value="CAD9253966.1"/>
    <property type="molecule type" value="Transcribed_RNA"/>
</dbReference>
<dbReference type="CDD" id="cd00590">
    <property type="entry name" value="RRM_SF"/>
    <property type="match status" value="1"/>
</dbReference>
<dbReference type="InterPro" id="IPR035979">
    <property type="entry name" value="RBD_domain_sf"/>
</dbReference>
<dbReference type="SMART" id="SM00360">
    <property type="entry name" value="RRM"/>
    <property type="match status" value="3"/>
</dbReference>
<proteinExistence type="predicted"/>
<dbReference type="PANTHER" id="PTHR48025:SF1">
    <property type="entry name" value="RRM DOMAIN-CONTAINING PROTEIN"/>
    <property type="match status" value="1"/>
</dbReference>
<dbReference type="Gene3D" id="3.30.70.330">
    <property type="match status" value="3"/>
</dbReference>
<organism evidence="5">
    <name type="scientific">Phaeomonas parva</name>
    <dbReference type="NCBI Taxonomy" id="124430"/>
    <lineage>
        <taxon>Eukaryota</taxon>
        <taxon>Sar</taxon>
        <taxon>Stramenopiles</taxon>
        <taxon>Ochrophyta</taxon>
        <taxon>Pinguiophyceae</taxon>
        <taxon>Pinguiochrysidales</taxon>
        <taxon>Pinguiochrysidaceae</taxon>
        <taxon>Phaeomonas</taxon>
    </lineage>
</organism>
<reference evidence="5" key="1">
    <citation type="submission" date="2021-01" db="EMBL/GenBank/DDBJ databases">
        <authorList>
            <person name="Corre E."/>
            <person name="Pelletier E."/>
            <person name="Niang G."/>
            <person name="Scheremetjew M."/>
            <person name="Finn R."/>
            <person name="Kale V."/>
            <person name="Holt S."/>
            <person name="Cochrane G."/>
            <person name="Meng A."/>
            <person name="Brown T."/>
            <person name="Cohen L."/>
        </authorList>
    </citation>
    <scope>NUCLEOTIDE SEQUENCE</scope>
    <source>
        <strain evidence="5">CCMP2877</strain>
    </source>
</reference>
<feature type="domain" description="RRM" evidence="3">
    <location>
        <begin position="90"/>
        <end position="166"/>
    </location>
</feature>
<evidence type="ECO:0000313" key="5">
    <source>
        <dbReference type="EMBL" id="CAD9253967.1"/>
    </source>
</evidence>